<organism evidence="1 2">
    <name type="scientific">Linum trigynum</name>
    <dbReference type="NCBI Taxonomy" id="586398"/>
    <lineage>
        <taxon>Eukaryota</taxon>
        <taxon>Viridiplantae</taxon>
        <taxon>Streptophyta</taxon>
        <taxon>Embryophyta</taxon>
        <taxon>Tracheophyta</taxon>
        <taxon>Spermatophyta</taxon>
        <taxon>Magnoliopsida</taxon>
        <taxon>eudicotyledons</taxon>
        <taxon>Gunneridae</taxon>
        <taxon>Pentapetalae</taxon>
        <taxon>rosids</taxon>
        <taxon>fabids</taxon>
        <taxon>Malpighiales</taxon>
        <taxon>Linaceae</taxon>
        <taxon>Linum</taxon>
    </lineage>
</organism>
<accession>A0AAV2CPT0</accession>
<reference evidence="1 2" key="1">
    <citation type="submission" date="2024-04" db="EMBL/GenBank/DDBJ databases">
        <authorList>
            <person name="Fracassetti M."/>
        </authorList>
    </citation>
    <scope>NUCLEOTIDE SEQUENCE [LARGE SCALE GENOMIC DNA]</scope>
</reference>
<sequence>MPGVLTPITKLTMRGGASIPTSSGVGLILDHQSPTDRQASSSNSLFTRPDRGQFLLSHRCDHFSSQVQPPSPCTE</sequence>
<name>A0AAV2CPT0_9ROSI</name>
<keyword evidence="2" id="KW-1185">Reference proteome</keyword>
<dbReference type="Proteomes" id="UP001497516">
    <property type="component" value="Chromosome 10"/>
</dbReference>
<gene>
    <name evidence="1" type="ORF">LTRI10_LOCUS6001</name>
</gene>
<dbReference type="AlphaFoldDB" id="A0AAV2CPT0"/>
<evidence type="ECO:0000313" key="1">
    <source>
        <dbReference type="EMBL" id="CAL1358447.1"/>
    </source>
</evidence>
<proteinExistence type="predicted"/>
<dbReference type="EMBL" id="OZ034814">
    <property type="protein sequence ID" value="CAL1358447.1"/>
    <property type="molecule type" value="Genomic_DNA"/>
</dbReference>
<protein>
    <submittedName>
        <fullName evidence="1">Uncharacterized protein</fullName>
    </submittedName>
</protein>
<evidence type="ECO:0000313" key="2">
    <source>
        <dbReference type="Proteomes" id="UP001497516"/>
    </source>
</evidence>